<proteinExistence type="inferred from homology"/>
<dbReference type="SUPFAM" id="SSF56176">
    <property type="entry name" value="FAD-binding/transporter-associated domain-like"/>
    <property type="match status" value="1"/>
</dbReference>
<gene>
    <name evidence="7" type="ORF">BU24DRAFT_408471</name>
</gene>
<name>A0A6A5XR57_9PLEO</name>
<evidence type="ECO:0000256" key="5">
    <source>
        <dbReference type="SAM" id="SignalP"/>
    </source>
</evidence>
<dbReference type="InterPro" id="IPR036318">
    <property type="entry name" value="FAD-bd_PCMH-like_sf"/>
</dbReference>
<dbReference type="PANTHER" id="PTHR42973">
    <property type="entry name" value="BINDING OXIDOREDUCTASE, PUTATIVE (AFU_ORTHOLOGUE AFUA_1G17690)-RELATED"/>
    <property type="match status" value="1"/>
</dbReference>
<evidence type="ECO:0000256" key="3">
    <source>
        <dbReference type="ARBA" id="ARBA00022827"/>
    </source>
</evidence>
<evidence type="ECO:0000256" key="1">
    <source>
        <dbReference type="ARBA" id="ARBA00005466"/>
    </source>
</evidence>
<dbReference type="PANTHER" id="PTHR42973:SF22">
    <property type="entry name" value="FAD-BINDING PCMH-TYPE DOMAIN-CONTAINING PROTEIN-RELATED"/>
    <property type="match status" value="1"/>
</dbReference>
<dbReference type="InterPro" id="IPR016166">
    <property type="entry name" value="FAD-bd_PCMH"/>
</dbReference>
<reference evidence="7" key="1">
    <citation type="journal article" date="2020" name="Stud. Mycol.">
        <title>101 Dothideomycetes genomes: a test case for predicting lifestyles and emergence of pathogens.</title>
        <authorList>
            <person name="Haridas S."/>
            <person name="Albert R."/>
            <person name="Binder M."/>
            <person name="Bloem J."/>
            <person name="Labutti K."/>
            <person name="Salamov A."/>
            <person name="Andreopoulos B."/>
            <person name="Baker S."/>
            <person name="Barry K."/>
            <person name="Bills G."/>
            <person name="Bluhm B."/>
            <person name="Cannon C."/>
            <person name="Castanera R."/>
            <person name="Culley D."/>
            <person name="Daum C."/>
            <person name="Ezra D."/>
            <person name="Gonzalez J."/>
            <person name="Henrissat B."/>
            <person name="Kuo A."/>
            <person name="Liang C."/>
            <person name="Lipzen A."/>
            <person name="Lutzoni F."/>
            <person name="Magnuson J."/>
            <person name="Mondo S."/>
            <person name="Nolan M."/>
            <person name="Ohm R."/>
            <person name="Pangilinan J."/>
            <person name="Park H.-J."/>
            <person name="Ramirez L."/>
            <person name="Alfaro M."/>
            <person name="Sun H."/>
            <person name="Tritt A."/>
            <person name="Yoshinaga Y."/>
            <person name="Zwiers L.-H."/>
            <person name="Turgeon B."/>
            <person name="Goodwin S."/>
            <person name="Spatafora J."/>
            <person name="Crous P."/>
            <person name="Grigoriev I."/>
        </authorList>
    </citation>
    <scope>NUCLEOTIDE SEQUENCE</scope>
    <source>
        <strain evidence="7">CBS 175.79</strain>
    </source>
</reference>
<dbReference type="GO" id="GO:0071949">
    <property type="term" value="F:FAD binding"/>
    <property type="evidence" value="ECO:0007669"/>
    <property type="project" value="InterPro"/>
</dbReference>
<feature type="chain" id="PRO_5025501942" evidence="5">
    <location>
        <begin position="24"/>
        <end position="521"/>
    </location>
</feature>
<accession>A0A6A5XR57</accession>
<keyword evidence="3" id="KW-0274">FAD</keyword>
<dbReference type="RefSeq" id="XP_033383580.1">
    <property type="nucleotide sequence ID" value="XM_033525863.1"/>
</dbReference>
<dbReference type="AlphaFoldDB" id="A0A6A5XR57"/>
<dbReference type="PROSITE" id="PS51387">
    <property type="entry name" value="FAD_PCMH"/>
    <property type="match status" value="1"/>
</dbReference>
<evidence type="ECO:0000256" key="2">
    <source>
        <dbReference type="ARBA" id="ARBA00022630"/>
    </source>
</evidence>
<feature type="domain" description="FAD-binding PCMH-type" evidence="6">
    <location>
        <begin position="76"/>
        <end position="253"/>
    </location>
</feature>
<keyword evidence="4" id="KW-0560">Oxidoreductase</keyword>
<evidence type="ECO:0000256" key="4">
    <source>
        <dbReference type="ARBA" id="ARBA00023002"/>
    </source>
</evidence>
<dbReference type="Pfam" id="PF01565">
    <property type="entry name" value="FAD_binding_4"/>
    <property type="match status" value="1"/>
</dbReference>
<dbReference type="InterPro" id="IPR050416">
    <property type="entry name" value="FAD-linked_Oxidoreductase"/>
</dbReference>
<dbReference type="GO" id="GO:0016491">
    <property type="term" value="F:oxidoreductase activity"/>
    <property type="evidence" value="ECO:0007669"/>
    <property type="project" value="UniProtKB-KW"/>
</dbReference>
<dbReference type="EMBL" id="ML978069">
    <property type="protein sequence ID" value="KAF2015241.1"/>
    <property type="molecule type" value="Genomic_DNA"/>
</dbReference>
<dbReference type="GeneID" id="54283260"/>
<keyword evidence="8" id="KW-1185">Reference proteome</keyword>
<evidence type="ECO:0000313" key="7">
    <source>
        <dbReference type="EMBL" id="KAF2015241.1"/>
    </source>
</evidence>
<dbReference type="OrthoDB" id="2151789at2759"/>
<dbReference type="Proteomes" id="UP000799778">
    <property type="component" value="Unassembled WGS sequence"/>
</dbReference>
<comment type="similarity">
    <text evidence="1">Belongs to the oxygen-dependent FAD-linked oxidoreductase family.</text>
</comment>
<feature type="signal peptide" evidence="5">
    <location>
        <begin position="1"/>
        <end position="23"/>
    </location>
</feature>
<dbReference type="Gene3D" id="3.30.465.10">
    <property type="match status" value="1"/>
</dbReference>
<dbReference type="InterPro" id="IPR016169">
    <property type="entry name" value="FAD-bd_PCMH_sub2"/>
</dbReference>
<organism evidence="7 8">
    <name type="scientific">Aaosphaeria arxii CBS 175.79</name>
    <dbReference type="NCBI Taxonomy" id="1450172"/>
    <lineage>
        <taxon>Eukaryota</taxon>
        <taxon>Fungi</taxon>
        <taxon>Dikarya</taxon>
        <taxon>Ascomycota</taxon>
        <taxon>Pezizomycotina</taxon>
        <taxon>Dothideomycetes</taxon>
        <taxon>Pleosporomycetidae</taxon>
        <taxon>Pleosporales</taxon>
        <taxon>Pleosporales incertae sedis</taxon>
        <taxon>Aaosphaeria</taxon>
    </lineage>
</organism>
<sequence>MYSFIASWASLCSLLIFVSSVNAAVPDKQGILAQLRKNGACCTALDYFLPDKVHFNILTDAAYANSQHSFWAAQPQSLTPTCIVIPTSTQDVSTAIAILSIANQASIRGCQFAIRGAGHTPNKGANNIDGGVTIDMQSMDQVVVSDDRKTVSIGPGNRWRNIYPKLDELNLVMVGGRASQVGTGGLVTGGGISYFSGRYGFVCDNVKSFEVVLANSSIITASNTKNSDIFRALKGGSNNFGVVTRIDTALYPQEKFWGGTIAQPITNKELLWPFLSTLTASANFDPYAAIIINFAWLAGVPSIVNNVIYTDSDATWPPPSLQPLDSMPKISTTIRKDALTSFTDELAATLVITTGRLNIFSTLTFINDVEATPEFLAAVFDIVDATAKELLTVVGLIFTCSFQPIPRTIYAKSAGTGGNVLGLERFDKDFINFLFSLSWQLPIDNARVEAALKTAEAAIVDLAKRSGLYSEYVYLNYAAQWQEPVKSYGAQNVQFMRGVSKKYDPNGLFQKAVPGGFKLGI</sequence>
<dbReference type="InterPro" id="IPR006094">
    <property type="entry name" value="Oxid_FAD_bind_N"/>
</dbReference>
<protein>
    <submittedName>
        <fullName evidence="7">FAD-binding domain-containing protein</fullName>
    </submittedName>
</protein>
<keyword evidence="5" id="KW-0732">Signal</keyword>
<keyword evidence="2" id="KW-0285">Flavoprotein</keyword>
<evidence type="ECO:0000313" key="8">
    <source>
        <dbReference type="Proteomes" id="UP000799778"/>
    </source>
</evidence>
<evidence type="ECO:0000259" key="6">
    <source>
        <dbReference type="PROSITE" id="PS51387"/>
    </source>
</evidence>